<dbReference type="InterPro" id="IPR018683">
    <property type="entry name" value="DUF2169"/>
</dbReference>
<protein>
    <recommendedName>
        <fullName evidence="1">DUF2169 domain-containing protein</fullName>
    </recommendedName>
</protein>
<accession>A0A3N1NTI9</accession>
<evidence type="ECO:0000313" key="2">
    <source>
        <dbReference type="EMBL" id="ROQ18498.1"/>
    </source>
</evidence>
<dbReference type="RefSeq" id="WP_170162933.1">
    <property type="nucleotide sequence ID" value="NZ_RJUK01000002.1"/>
</dbReference>
<dbReference type="Proteomes" id="UP000273643">
    <property type="component" value="Unassembled WGS sequence"/>
</dbReference>
<organism evidence="2 3">
    <name type="scientific">Marinimicrobium koreense</name>
    <dbReference type="NCBI Taxonomy" id="306545"/>
    <lineage>
        <taxon>Bacteria</taxon>
        <taxon>Pseudomonadati</taxon>
        <taxon>Pseudomonadota</taxon>
        <taxon>Gammaproteobacteria</taxon>
        <taxon>Cellvibrionales</taxon>
        <taxon>Cellvibrionaceae</taxon>
        <taxon>Marinimicrobium</taxon>
    </lineage>
</organism>
<evidence type="ECO:0000313" key="3">
    <source>
        <dbReference type="Proteomes" id="UP000273643"/>
    </source>
</evidence>
<gene>
    <name evidence="2" type="ORF">EDC38_2725</name>
</gene>
<keyword evidence="3" id="KW-1185">Reference proteome</keyword>
<feature type="domain" description="DUF2169" evidence="1">
    <location>
        <begin position="22"/>
        <end position="307"/>
    </location>
</feature>
<evidence type="ECO:0000259" key="1">
    <source>
        <dbReference type="Pfam" id="PF09937"/>
    </source>
</evidence>
<dbReference type="AlphaFoldDB" id="A0A3N1NTI9"/>
<sequence>MLQLNNRTPFEAELTALNDETGVETLYVIVKASFTEGWMLADEPVPVWRADEYYGEPHESSLRYPSEIHLGKTATDILVEGDAWAPGGRPVRQLPVTVSVGRVSQSLMVFGDRRWDQGQISVADPFERMPLTWERAYGGSVAEGDRRRVYSERNPVGRFASAQCTDRSVDGELMPNIEHPQALLRNRDDSPEPVGLGPVAPHWQPRTRFVGTYDQQWRLRRAPFAPEDFSRRFFNVAAPGLVYPGWMRGGEPFELAGMHPDGAWTGQLPEVPLSVSAHHGGRQEPLSARLETLYFQPFKRTVSLTWRASLSCPRDVLSVESVTVSMTRQPR</sequence>
<dbReference type="Pfam" id="PF09937">
    <property type="entry name" value="DUF2169"/>
    <property type="match status" value="1"/>
</dbReference>
<comment type="caution">
    <text evidence="2">The sequence shown here is derived from an EMBL/GenBank/DDBJ whole genome shotgun (WGS) entry which is preliminary data.</text>
</comment>
<name>A0A3N1NTI9_9GAMM</name>
<dbReference type="EMBL" id="RJUK01000002">
    <property type="protein sequence ID" value="ROQ18498.1"/>
    <property type="molecule type" value="Genomic_DNA"/>
</dbReference>
<proteinExistence type="predicted"/>
<reference evidence="2 3" key="1">
    <citation type="submission" date="2018-11" db="EMBL/GenBank/DDBJ databases">
        <title>Genomic Encyclopedia of Type Strains, Phase IV (KMG-IV): sequencing the most valuable type-strain genomes for metagenomic binning, comparative biology and taxonomic classification.</title>
        <authorList>
            <person name="Goeker M."/>
        </authorList>
    </citation>
    <scope>NUCLEOTIDE SEQUENCE [LARGE SCALE GENOMIC DNA]</scope>
    <source>
        <strain evidence="2 3">DSM 16974</strain>
    </source>
</reference>